<proteinExistence type="predicted"/>
<comment type="function">
    <text evidence="2">CRISPR (clustered regularly interspaced short palindromic repeat) is an adaptive immune system that provides protection against mobile genetic elements (viruses, transposable elements and conjugative plasmids). CRISPR clusters contain spacers, sequences complementary to antecedent mobile elements, and target invading nucleic acids. CRISPR clusters are transcribed and processed into CRISPR RNA (crRNA).</text>
</comment>
<dbReference type="Pfam" id="PF01905">
    <property type="entry name" value="DevR"/>
    <property type="match status" value="1"/>
</dbReference>
<evidence type="ECO:0000256" key="1">
    <source>
        <dbReference type="ARBA" id="ARBA00023118"/>
    </source>
</evidence>
<gene>
    <name evidence="3" type="primary">cas7-2</name>
    <name evidence="3" type="ORF">NVIE_025760</name>
</gene>
<keyword evidence="1" id="KW-0051">Antiviral defense</keyword>
<dbReference type="HOGENOM" id="CLU_068035_0_0_2"/>
<dbReference type="RefSeq" id="WP_075055518.1">
    <property type="nucleotide sequence ID" value="NZ_CP007536.1"/>
</dbReference>
<reference evidence="3 4" key="1">
    <citation type="journal article" date="2014" name="Int. J. Syst. Evol. Microbiol.">
        <title>Nitrososphaera viennensis gen. nov., sp. nov., an aerobic and mesophilic, ammonia-oxidizing archaeon from soil and a member of the archaeal phylum Thaumarchaeota.</title>
        <authorList>
            <person name="Stieglmeier M."/>
            <person name="Klingl A."/>
            <person name="Alves R.J."/>
            <person name="Rittmann S.K."/>
            <person name="Melcher M."/>
            <person name="Leisch N."/>
            <person name="Schleper C."/>
        </authorList>
    </citation>
    <scope>NUCLEOTIDE SEQUENCE [LARGE SCALE GENOMIC DNA]</scope>
    <source>
        <strain evidence="3">EN76</strain>
    </source>
</reference>
<dbReference type="AlphaFoldDB" id="A0A060HTS9"/>
<organism evidence="3 4">
    <name type="scientific">Nitrososphaera viennensis EN76</name>
    <dbReference type="NCBI Taxonomy" id="926571"/>
    <lineage>
        <taxon>Archaea</taxon>
        <taxon>Nitrososphaerota</taxon>
        <taxon>Nitrososphaeria</taxon>
        <taxon>Nitrososphaerales</taxon>
        <taxon>Nitrososphaeraceae</taxon>
        <taxon>Nitrososphaera</taxon>
    </lineage>
</organism>
<dbReference type="EMBL" id="CP007536">
    <property type="protein sequence ID" value="AIC16846.1"/>
    <property type="molecule type" value="Genomic_DNA"/>
</dbReference>
<dbReference type="KEGG" id="nvn:NVIE_025760"/>
<dbReference type="NCBIfam" id="TIGR01875">
    <property type="entry name" value="cas_MJ0381"/>
    <property type="match status" value="1"/>
</dbReference>
<accession>A0A060HTS9</accession>
<dbReference type="NCBIfam" id="TIGR02585">
    <property type="entry name" value="cas_Cst2_DevR"/>
    <property type="match status" value="1"/>
</dbReference>
<protein>
    <submittedName>
        <fullName evidence="3">Putative CRISPR-associated protein Cas7</fullName>
    </submittedName>
</protein>
<dbReference type="OrthoDB" id="132787at2157"/>
<evidence type="ECO:0000313" key="4">
    <source>
        <dbReference type="Proteomes" id="UP000027093"/>
    </source>
</evidence>
<dbReference type="Proteomes" id="UP000027093">
    <property type="component" value="Chromosome"/>
</dbReference>
<name>A0A060HTS9_9ARCH</name>
<dbReference type="InterPro" id="IPR010154">
    <property type="entry name" value="CRISPR-assoc_Cas7/Cst2/DevR"/>
</dbReference>
<evidence type="ECO:0000256" key="2">
    <source>
        <dbReference type="ARBA" id="ARBA00025626"/>
    </source>
</evidence>
<keyword evidence="4" id="KW-1185">Reference proteome</keyword>
<sequence>MLSPQGLTATIIFEAQSLNYDEGFGSNLSVLKKFHRGNGEVFSYSSRQSLRYSIFIQGVKEFGWRQAEVEAAGKGDSKVIQLTSSIIDSEESDLFGYMQTNLKITDKKEAIVTRTTPVRLLPAIALEPFSSDVEMLTNKYQADKKQLSPNIANIENQRSLYRYSVCVDLHRIGTEADELGTRVSYDGRPENDKDYAAFLKSLRNRDIGVEKKRERVSQLLDILGRLYRDIKGRREDLKPLFIVGGVYDTLNPFFENITNIEWEKSRPKVKASSLTQMIGSSYASKDDSGKEIARSVASDTFIGVREGFFANNIGEFEASFSKEPRPHVGSPEFAISELKKQVAAYYR</sequence>
<evidence type="ECO:0000313" key="3">
    <source>
        <dbReference type="EMBL" id="AIC16846.1"/>
    </source>
</evidence>
<dbReference type="GeneID" id="74947812"/>
<dbReference type="STRING" id="926571.NVIE_025760"/>
<dbReference type="InterPro" id="IPR013414">
    <property type="entry name" value="Cas7/Cst2/DevR_sub_I-B/Tneap"/>
</dbReference>
<dbReference type="GO" id="GO:0051607">
    <property type="term" value="P:defense response to virus"/>
    <property type="evidence" value="ECO:0007669"/>
    <property type="project" value="UniProtKB-KW"/>
</dbReference>